<dbReference type="InterPro" id="IPR041178">
    <property type="entry name" value="RPA43_OB"/>
</dbReference>
<dbReference type="GO" id="GO:0006362">
    <property type="term" value="P:transcription elongation by RNA polymerase I"/>
    <property type="evidence" value="ECO:0007669"/>
    <property type="project" value="UniProtKB-ARBA"/>
</dbReference>
<keyword evidence="4" id="KW-0597">Phosphoprotein</keyword>
<evidence type="ECO:0000256" key="3">
    <source>
        <dbReference type="ARBA" id="ARBA00022478"/>
    </source>
</evidence>
<feature type="domain" description="RPA43 OB" evidence="9">
    <location>
        <begin position="206"/>
        <end position="310"/>
    </location>
</feature>
<dbReference type="Pfam" id="PF17875">
    <property type="entry name" value="RPA43_OB"/>
    <property type="match status" value="1"/>
</dbReference>
<dbReference type="GO" id="GO:0005736">
    <property type="term" value="C:RNA polymerase I complex"/>
    <property type="evidence" value="ECO:0007669"/>
    <property type="project" value="TreeGrafter"/>
</dbReference>
<dbReference type="GO" id="GO:0006361">
    <property type="term" value="P:transcription initiation at RNA polymerase I promoter"/>
    <property type="evidence" value="ECO:0007669"/>
    <property type="project" value="UniProtKB-ARBA"/>
</dbReference>
<dbReference type="Proteomes" id="UP000800041">
    <property type="component" value="Unassembled WGS sequence"/>
</dbReference>
<evidence type="ECO:0000256" key="1">
    <source>
        <dbReference type="ARBA" id="ARBA00004604"/>
    </source>
</evidence>
<reference evidence="10" key="1">
    <citation type="journal article" date="2020" name="Stud. Mycol.">
        <title>101 Dothideomycetes genomes: a test case for predicting lifestyles and emergence of pathogens.</title>
        <authorList>
            <person name="Haridas S."/>
            <person name="Albert R."/>
            <person name="Binder M."/>
            <person name="Bloem J."/>
            <person name="Labutti K."/>
            <person name="Salamov A."/>
            <person name="Andreopoulos B."/>
            <person name="Baker S."/>
            <person name="Barry K."/>
            <person name="Bills G."/>
            <person name="Bluhm B."/>
            <person name="Cannon C."/>
            <person name="Castanera R."/>
            <person name="Culley D."/>
            <person name="Daum C."/>
            <person name="Ezra D."/>
            <person name="Gonzalez J."/>
            <person name="Henrissat B."/>
            <person name="Kuo A."/>
            <person name="Liang C."/>
            <person name="Lipzen A."/>
            <person name="Lutzoni F."/>
            <person name="Magnuson J."/>
            <person name="Mondo S."/>
            <person name="Nolan M."/>
            <person name="Ohm R."/>
            <person name="Pangilinan J."/>
            <person name="Park H.-J."/>
            <person name="Ramirez L."/>
            <person name="Alfaro M."/>
            <person name="Sun H."/>
            <person name="Tritt A."/>
            <person name="Yoshinaga Y."/>
            <person name="Zwiers L.-H."/>
            <person name="Turgeon B."/>
            <person name="Goodwin S."/>
            <person name="Spatafora J."/>
            <person name="Crous P."/>
            <person name="Grigoriev I."/>
        </authorList>
    </citation>
    <scope>NUCLEOTIDE SEQUENCE</scope>
    <source>
        <strain evidence="10">CBS 113979</strain>
    </source>
</reference>
<keyword evidence="6 7" id="KW-0539">Nucleus</keyword>
<protein>
    <recommendedName>
        <fullName evidence="7">DNA-directed RNA polymerase subunit</fullName>
    </recommendedName>
</protein>
<gene>
    <name evidence="10" type="ORF">K402DRAFT_394554</name>
</gene>
<evidence type="ECO:0000313" key="11">
    <source>
        <dbReference type="Proteomes" id="UP000800041"/>
    </source>
</evidence>
<comment type="subcellular location">
    <subcellularLocation>
        <location evidence="1">Nucleus</location>
        <location evidence="1">Nucleolus</location>
    </subcellularLocation>
</comment>
<dbReference type="OrthoDB" id="10250504at2759"/>
<evidence type="ECO:0000256" key="4">
    <source>
        <dbReference type="ARBA" id="ARBA00022553"/>
    </source>
</evidence>
<evidence type="ECO:0000259" key="9">
    <source>
        <dbReference type="Pfam" id="PF17875"/>
    </source>
</evidence>
<comment type="function">
    <text evidence="7">DNA-dependent RNA polymerase which catalyzes the transcription of DNA into RNA using the four ribonucleoside triphosphates as substrates.</text>
</comment>
<organism evidence="10 11">
    <name type="scientific">Aulographum hederae CBS 113979</name>
    <dbReference type="NCBI Taxonomy" id="1176131"/>
    <lineage>
        <taxon>Eukaryota</taxon>
        <taxon>Fungi</taxon>
        <taxon>Dikarya</taxon>
        <taxon>Ascomycota</taxon>
        <taxon>Pezizomycotina</taxon>
        <taxon>Dothideomycetes</taxon>
        <taxon>Pleosporomycetidae</taxon>
        <taxon>Aulographales</taxon>
        <taxon>Aulographaceae</taxon>
    </lineage>
</organism>
<dbReference type="PANTHER" id="PTHR12709:SF5">
    <property type="entry name" value="DNA-DIRECTED RNA POLYMERASE I SUBUNIT RPA43"/>
    <property type="match status" value="1"/>
</dbReference>
<evidence type="ECO:0000256" key="2">
    <source>
        <dbReference type="ARBA" id="ARBA00005930"/>
    </source>
</evidence>
<evidence type="ECO:0000256" key="8">
    <source>
        <dbReference type="SAM" id="MobiDB-lite"/>
    </source>
</evidence>
<sequence>MSTEFDAPPSKEKKDIKHPDKGNMSEKKSSKKRRHEEASSELPNINSPDPQSRKRRKHHGNEDYPDQTYQMRETSQTLVGSPLKNSHGTTSPAMNGARTKLYRNQSAAELNGENRGPLFSQSCSFYVQLSSICQSKPLEGVCAEHISPLLLTYYQPLEGIILAYENPRLSEAPVNGDGQQLILAKVVDEYAVSFMWITADFVFFTPSKGMWLDAQVNLQNESHIGLIVWNLFSASIERSRIPKDWKWREEWEDQSGYNGDGHDYQNAAEGYWVDGHGDPVEGQLTFRICDFETINEGGERGIMAISGTLLGEEEEEKLQAEEKRAYDRIRYHARPGRRAIPPAATGGG</sequence>
<dbReference type="FunFam" id="3.30.1490.120:FF:000004">
    <property type="entry name" value="RNA polymerase I subunit Rpa43"/>
    <property type="match status" value="1"/>
</dbReference>
<comment type="similarity">
    <text evidence="2">Belongs to the eukaryotic RPA43 RNA polymerase subunit family.</text>
</comment>
<dbReference type="EMBL" id="ML977161">
    <property type="protein sequence ID" value="KAF1985573.1"/>
    <property type="molecule type" value="Genomic_DNA"/>
</dbReference>
<dbReference type="Gene3D" id="3.30.1490.120">
    <property type="entry name" value="RNA polymerase Rpb7-like, N-terminal domain"/>
    <property type="match status" value="1"/>
</dbReference>
<evidence type="ECO:0000313" key="10">
    <source>
        <dbReference type="EMBL" id="KAF1985573.1"/>
    </source>
</evidence>
<evidence type="ECO:0000256" key="6">
    <source>
        <dbReference type="ARBA" id="ARBA00023242"/>
    </source>
</evidence>
<dbReference type="Gene3D" id="2.40.50.1060">
    <property type="match status" value="1"/>
</dbReference>
<accession>A0A6G1GX92</accession>
<name>A0A6G1GX92_9PEZI</name>
<feature type="compositionally biased region" description="Polar residues" evidence="8">
    <location>
        <begin position="67"/>
        <end position="93"/>
    </location>
</feature>
<keyword evidence="5 7" id="KW-0804">Transcription</keyword>
<keyword evidence="11" id="KW-1185">Reference proteome</keyword>
<dbReference type="AlphaFoldDB" id="A0A6G1GX92"/>
<dbReference type="PANTHER" id="PTHR12709">
    <property type="entry name" value="DNA-DIRECTED RNA POLYMERASE II, III"/>
    <property type="match status" value="1"/>
</dbReference>
<dbReference type="InterPro" id="IPR045113">
    <property type="entry name" value="Rpb7-like"/>
</dbReference>
<evidence type="ECO:0000256" key="7">
    <source>
        <dbReference type="RuleBase" id="RU369086"/>
    </source>
</evidence>
<evidence type="ECO:0000256" key="5">
    <source>
        <dbReference type="ARBA" id="ARBA00023163"/>
    </source>
</evidence>
<proteinExistence type="inferred from homology"/>
<feature type="compositionally biased region" description="Basic and acidic residues" evidence="8">
    <location>
        <begin position="9"/>
        <end position="28"/>
    </location>
</feature>
<keyword evidence="3 7" id="KW-0240">DNA-directed RNA polymerase</keyword>
<dbReference type="InterPro" id="IPR036898">
    <property type="entry name" value="RNA_pol_Rpb7-like_N_sf"/>
</dbReference>
<feature type="region of interest" description="Disordered" evidence="8">
    <location>
        <begin position="1"/>
        <end position="97"/>
    </location>
</feature>